<sequence>MEFRNIIARTDAGFAYFERLASATQADADVWARAVGGASVFLTDDLLNLGVDVRDVLTVVSNEPLRISIEGQPMQNAADPLHADAEQLYAQTFRRWHQGASLAHTMERVWYAARTPADMDALPSADALRLLTWQLRDAHDELDWLAREVGEETAARIRESVTGPQPPRTPYTKQPMPRFKPWEMRKPWLIYEEIVELQNRDVQDVRTAVEHRVSDGMTLEESLVTEYGAHPTAGVLVGIDLETTGLSPASDYIVDAGWEQFDMTGGRGFDAHREQYGVSIERAALGLREATVQLNGITAESLAGLVPFQEDAGAQRGIMEALDGSVMVAHSANFEKKFLTGNCAGFAEAVRAGDIRILDSRKVGVHSDDYRFRGFRLDDYARRYGALGDDRERAVAGADGEPLTLDQGESERHLGLEDAHIMMRAMFNQQAALHRRYLAGEPVMRDDLSEE</sequence>
<dbReference type="GO" id="GO:0003676">
    <property type="term" value="F:nucleic acid binding"/>
    <property type="evidence" value="ECO:0007669"/>
    <property type="project" value="InterPro"/>
</dbReference>
<evidence type="ECO:0000259" key="2">
    <source>
        <dbReference type="SMART" id="SM00479"/>
    </source>
</evidence>
<dbReference type="AlphaFoldDB" id="A0A2D3D5D5"/>
<accession>A0A2D3D5D5</accession>
<evidence type="ECO:0000313" key="3">
    <source>
        <dbReference type="EMBL" id="ATU20337.1"/>
    </source>
</evidence>
<protein>
    <recommendedName>
        <fullName evidence="2">Exonuclease domain-containing protein</fullName>
    </recommendedName>
</protein>
<name>A0A2D3D5D5_9BIFI</name>
<reference evidence="3 4" key="1">
    <citation type="submission" date="2016-11" db="EMBL/GenBank/DDBJ databases">
        <title>complete genome sequence of Bifidobacterium choerinum strain FMB-1.</title>
        <authorList>
            <person name="Park C.-S."/>
            <person name="Jung D.-H."/>
            <person name="Choi D.-S."/>
        </authorList>
    </citation>
    <scope>NUCLEOTIDE SEQUENCE [LARGE SCALE GENOMIC DNA]</scope>
    <source>
        <strain evidence="3 4">FMB-1</strain>
    </source>
</reference>
<dbReference type="EMBL" id="CP018044">
    <property type="protein sequence ID" value="ATU20337.1"/>
    <property type="molecule type" value="Genomic_DNA"/>
</dbReference>
<dbReference type="Gene3D" id="3.30.420.10">
    <property type="entry name" value="Ribonuclease H-like superfamily/Ribonuclease H"/>
    <property type="match status" value="1"/>
</dbReference>
<dbReference type="InterPro" id="IPR012337">
    <property type="entry name" value="RNaseH-like_sf"/>
</dbReference>
<dbReference type="SUPFAM" id="SSF53098">
    <property type="entry name" value="Ribonuclease H-like"/>
    <property type="match status" value="1"/>
</dbReference>
<feature type="region of interest" description="Disordered" evidence="1">
    <location>
        <begin position="158"/>
        <end position="177"/>
    </location>
</feature>
<dbReference type="CDD" id="cd06127">
    <property type="entry name" value="DEDDh"/>
    <property type="match status" value="1"/>
</dbReference>
<dbReference type="Proteomes" id="UP000229907">
    <property type="component" value="Chromosome"/>
</dbReference>
<organism evidence="3 4">
    <name type="scientific">Bifidobacterium choerinum</name>
    <dbReference type="NCBI Taxonomy" id="35760"/>
    <lineage>
        <taxon>Bacteria</taxon>
        <taxon>Bacillati</taxon>
        <taxon>Actinomycetota</taxon>
        <taxon>Actinomycetes</taxon>
        <taxon>Bifidobacteriales</taxon>
        <taxon>Bifidobacteriaceae</taxon>
        <taxon>Bifidobacterium</taxon>
    </lineage>
</organism>
<dbReference type="RefSeq" id="WP_099721181.1">
    <property type="nucleotide sequence ID" value="NZ_CP018044.1"/>
</dbReference>
<dbReference type="GO" id="GO:0004527">
    <property type="term" value="F:exonuclease activity"/>
    <property type="evidence" value="ECO:0007669"/>
    <property type="project" value="UniProtKB-ARBA"/>
</dbReference>
<gene>
    <name evidence="3" type="ORF">BcFMB_04720</name>
</gene>
<dbReference type="InterPro" id="IPR013520">
    <property type="entry name" value="Ribonucl_H"/>
</dbReference>
<evidence type="ECO:0000313" key="4">
    <source>
        <dbReference type="Proteomes" id="UP000229907"/>
    </source>
</evidence>
<dbReference type="SMART" id="SM00479">
    <property type="entry name" value="EXOIII"/>
    <property type="match status" value="1"/>
</dbReference>
<evidence type="ECO:0000256" key="1">
    <source>
        <dbReference type="SAM" id="MobiDB-lite"/>
    </source>
</evidence>
<proteinExistence type="predicted"/>
<dbReference type="InterPro" id="IPR036397">
    <property type="entry name" value="RNaseH_sf"/>
</dbReference>
<dbReference type="KEGG" id="bcho:BcFMB_04720"/>
<feature type="domain" description="Exonuclease" evidence="2">
    <location>
        <begin position="235"/>
        <end position="435"/>
    </location>
</feature>